<keyword evidence="5" id="KW-1185">Reference proteome</keyword>
<feature type="compositionally biased region" description="Basic and acidic residues" evidence="1">
    <location>
        <begin position="839"/>
        <end position="850"/>
    </location>
</feature>
<dbReference type="EMBL" id="JAXQPW010000006">
    <property type="protein sequence ID" value="MDZ5662967.1"/>
    <property type="molecule type" value="Genomic_DNA"/>
</dbReference>
<name>A0ABU5KDC3_9ACTN</name>
<keyword evidence="2" id="KW-0472">Membrane</keyword>
<sequence>MSPSTRAASRHAARERGPGSGSTGTRTRVRPHALLPDRHTWTDIGFTLVLAAVVLSSFGTSFTGSTYFVVGMLGAVIAVVVTHLTRAAGWPIVSAVVICLVLFFLLGGPLCLRSLGDTSFLPGASTLGRVADQAVFGWKDLLTTLPPIDGEGPLLVLPWMAGMLAGLVGLALAGLPVRRAWLAAALPVIGMTVVLSGAIVLGVRRPQSLVVQGAVFAALSLAWLALRARRASASVQGGSTSWLRGAGALAMLALAAGVALPASGVIAGDEDRRAVARNWVEPPFDIGRYPSPLAGFRKYVDLKGRTDPTNVYDKTLLDVDGVPAGTLVRFAAMDRYDGMVWGATDNALPGPADDSFQRVSSTIDNPVDGEEVDVTITLGEGWSGVWLPTVGALRSMSFETADARAKAEVFRYNLATSTAVVPTGLQPGDRYTFTAVEPDDELTEETVGSAEPTVLSPAAAFIQQPTEKWTEGAGTDPMDRVLAAAEHLRSEGKYSDGVGRTERVYVAGHSSWRLSDEFVNAPQIVGNDEQYAATMALIANEIGVPARVVLGAVVPEGGRVTGKEVAAWVELRAADGSWRTLPTESFTPITPPADQVPETNTPMSGTVIPPPNPIPPPSDAGEQSDADLKERRATRKKSEQDEEDGLIPDVPGWFGVVLTYVGVPLLVVALLLGAVVGIKAWRRHRRRSADSASARFVGAWRELVDHARDLGQVVPLGPSVTRREQSAGIVSGQAGALARRADSFVFGPRTPEVASATTYWESVDAERRAMSREVGRWQRVRAAVSLRSLRPGGRGQAAAAAAAAPDTAADGAADAAAGGQADGAGEPRPTPGRAARLRGLADWRSRGTPD</sequence>
<keyword evidence="2" id="KW-1133">Transmembrane helix</keyword>
<feature type="region of interest" description="Disordered" evidence="1">
    <location>
        <begin position="790"/>
        <end position="850"/>
    </location>
</feature>
<feature type="transmembrane region" description="Helical" evidence="2">
    <location>
        <begin position="65"/>
        <end position="85"/>
    </location>
</feature>
<feature type="transmembrane region" description="Helical" evidence="2">
    <location>
        <begin position="653"/>
        <end position="678"/>
    </location>
</feature>
<feature type="compositionally biased region" description="Pro residues" evidence="1">
    <location>
        <begin position="608"/>
        <end position="618"/>
    </location>
</feature>
<evidence type="ECO:0000313" key="4">
    <source>
        <dbReference type="EMBL" id="MDZ5662967.1"/>
    </source>
</evidence>
<dbReference type="Proteomes" id="UP001291999">
    <property type="component" value="Unassembled WGS sequence"/>
</dbReference>
<evidence type="ECO:0000256" key="1">
    <source>
        <dbReference type="SAM" id="MobiDB-lite"/>
    </source>
</evidence>
<organism evidence="4 5">
    <name type="scientific">Nocardioides renjunii</name>
    <dbReference type="NCBI Taxonomy" id="3095075"/>
    <lineage>
        <taxon>Bacteria</taxon>
        <taxon>Bacillati</taxon>
        <taxon>Actinomycetota</taxon>
        <taxon>Actinomycetes</taxon>
        <taxon>Propionibacteriales</taxon>
        <taxon>Nocardioidaceae</taxon>
        <taxon>Nocardioides</taxon>
    </lineage>
</organism>
<proteinExistence type="predicted"/>
<feature type="compositionally biased region" description="Basic and acidic residues" evidence="1">
    <location>
        <begin position="626"/>
        <end position="639"/>
    </location>
</feature>
<feature type="transmembrane region" description="Helical" evidence="2">
    <location>
        <begin position="180"/>
        <end position="203"/>
    </location>
</feature>
<evidence type="ECO:0000259" key="3">
    <source>
        <dbReference type="Pfam" id="PF01841"/>
    </source>
</evidence>
<feature type="transmembrane region" description="Helical" evidence="2">
    <location>
        <begin position="92"/>
        <end position="115"/>
    </location>
</feature>
<feature type="transmembrane region" description="Helical" evidence="2">
    <location>
        <begin position="154"/>
        <end position="173"/>
    </location>
</feature>
<feature type="transmembrane region" description="Helical" evidence="2">
    <location>
        <begin position="247"/>
        <end position="268"/>
    </location>
</feature>
<feature type="region of interest" description="Disordered" evidence="1">
    <location>
        <begin position="581"/>
        <end position="645"/>
    </location>
</feature>
<gene>
    <name evidence="4" type="ORF">SFC79_14415</name>
</gene>
<evidence type="ECO:0000313" key="5">
    <source>
        <dbReference type="Proteomes" id="UP001291999"/>
    </source>
</evidence>
<dbReference type="Pfam" id="PF01841">
    <property type="entry name" value="Transglut_core"/>
    <property type="match status" value="1"/>
</dbReference>
<reference evidence="4 5" key="1">
    <citation type="submission" date="2023-11" db="EMBL/GenBank/DDBJ databases">
        <title>Novel species in genus Nocardioides.</title>
        <authorList>
            <person name="Zhou H."/>
        </authorList>
    </citation>
    <scope>NUCLEOTIDE SEQUENCE [LARGE SCALE GENOMIC DNA]</scope>
    <source>
        <strain evidence="4 5">S-58</strain>
    </source>
</reference>
<evidence type="ECO:0000256" key="2">
    <source>
        <dbReference type="SAM" id="Phobius"/>
    </source>
</evidence>
<protein>
    <submittedName>
        <fullName evidence="4">Transglutaminase-like domain-containing protein</fullName>
    </submittedName>
</protein>
<accession>A0ABU5KDC3</accession>
<keyword evidence="2" id="KW-0812">Transmembrane</keyword>
<feature type="domain" description="Transglutaminase-like" evidence="3">
    <location>
        <begin position="473"/>
        <end position="579"/>
    </location>
</feature>
<dbReference type="InterPro" id="IPR002931">
    <property type="entry name" value="Transglutaminase-like"/>
</dbReference>
<dbReference type="RefSeq" id="WP_322424881.1">
    <property type="nucleotide sequence ID" value="NZ_JAXQPW010000006.1"/>
</dbReference>
<comment type="caution">
    <text evidence="4">The sequence shown here is derived from an EMBL/GenBank/DDBJ whole genome shotgun (WGS) entry which is preliminary data.</text>
</comment>
<feature type="transmembrane region" description="Helical" evidence="2">
    <location>
        <begin position="209"/>
        <end position="226"/>
    </location>
</feature>
<feature type="region of interest" description="Disordered" evidence="1">
    <location>
        <begin position="1"/>
        <end position="29"/>
    </location>
</feature>
<feature type="compositionally biased region" description="Low complexity" evidence="1">
    <location>
        <begin position="796"/>
        <end position="819"/>
    </location>
</feature>